<reference evidence="2 3" key="1">
    <citation type="submission" date="2018-01" db="EMBL/GenBank/DDBJ databases">
        <title>Whole genome analyses suggest that Burkholderia sensu lato contains two further novel genera in the rhizoxinica-symbiotica group Mycetohabitans gen. nov., and Trinickia gen. nov.: implications for the evolution of diazotrophy and nodulation in the Burkholderiaceae.</title>
        <authorList>
            <person name="Estrada-de los Santos P."/>
            <person name="Palmer M."/>
            <person name="Chavez-Ramirez B."/>
            <person name="Beukes C."/>
            <person name="Steenkamp E.T."/>
            <person name="Hirsch A.M."/>
            <person name="Manyaka P."/>
            <person name="Maluk M."/>
            <person name="Lafos M."/>
            <person name="Crook M."/>
            <person name="Gross E."/>
            <person name="Simon M.F."/>
            <person name="Bueno dos Reis Junior F."/>
            <person name="Poole P.S."/>
            <person name="Venter S.N."/>
            <person name="James E.K."/>
        </authorList>
    </citation>
    <scope>NUCLEOTIDE SEQUENCE [LARGE SCALE GENOMIC DNA]</scope>
    <source>
        <strain evidence="2 3">GIMN1.004</strain>
    </source>
</reference>
<dbReference type="Proteomes" id="UP000235616">
    <property type="component" value="Unassembled WGS sequence"/>
</dbReference>
<keyword evidence="1" id="KW-1133">Transmembrane helix</keyword>
<accession>A0A2N7VX05</accession>
<evidence type="ECO:0000313" key="3">
    <source>
        <dbReference type="Proteomes" id="UP000235616"/>
    </source>
</evidence>
<keyword evidence="1" id="KW-0472">Membrane</keyword>
<feature type="transmembrane region" description="Helical" evidence="1">
    <location>
        <begin position="12"/>
        <end position="34"/>
    </location>
</feature>
<keyword evidence="3" id="KW-1185">Reference proteome</keyword>
<comment type="caution">
    <text evidence="2">The sequence shown here is derived from an EMBL/GenBank/DDBJ whole genome shotgun (WGS) entry which is preliminary data.</text>
</comment>
<dbReference type="AlphaFoldDB" id="A0A2N7VX05"/>
<evidence type="ECO:0000313" key="2">
    <source>
        <dbReference type="EMBL" id="PMS21685.1"/>
    </source>
</evidence>
<evidence type="ECO:0000256" key="1">
    <source>
        <dbReference type="SAM" id="Phobius"/>
    </source>
</evidence>
<proteinExistence type="predicted"/>
<protein>
    <submittedName>
        <fullName evidence="2">Uncharacterized protein</fullName>
    </submittedName>
</protein>
<gene>
    <name evidence="2" type="ORF">C0Z18_07500</name>
</gene>
<organism evidence="2 3">
    <name type="scientific">Trinickia dabaoshanensis</name>
    <dbReference type="NCBI Taxonomy" id="564714"/>
    <lineage>
        <taxon>Bacteria</taxon>
        <taxon>Pseudomonadati</taxon>
        <taxon>Pseudomonadota</taxon>
        <taxon>Betaproteobacteria</taxon>
        <taxon>Burkholderiales</taxon>
        <taxon>Burkholderiaceae</taxon>
        <taxon>Trinickia</taxon>
    </lineage>
</organism>
<sequence>MPSFFIPLGKRIVRHWLLCSPVIIVAAIVGLYYWSKPADVVPPARNVHFTFGVSDLYAPFLSPSENADVLSHLPEGAEVSATYQHTTYSYSLLSCMIGVACLPDPHWHSDTKEEIRLYPAKIEPYQANGKTRSFSVDLPQTLPGGYALEKLYLSVSADTFYRQPSYSALVAQTEKGSKSSLDDLKTPPAFEYLVSYLDHDLPQDVRYDQDCLDVMTPLRFPTVPIPVVTRITSDSNRMGLMRISSRSCPLIDSDLSDAPGFTTGKVPLSRVAASQSSIDFDGVAGATILSGRVTATEDMTRWQNEGKDGVGLYLVEFGPFRQLEVRSYPDSARPSKHIRIETWTFFDDALVGYSGEVFYPPADGADSDKTVQWKEYFHDGKPVWMQTTPAICDTPDCQSVLTEVNFSTTRPYGELQSEARSYLRFKGVLKPVDKNG</sequence>
<name>A0A2N7VX05_9BURK</name>
<keyword evidence="1" id="KW-0812">Transmembrane</keyword>
<dbReference type="EMBL" id="PNYA01000005">
    <property type="protein sequence ID" value="PMS21685.1"/>
    <property type="molecule type" value="Genomic_DNA"/>
</dbReference>